<accession>A0A0D7BQ12</accession>
<proteinExistence type="predicted"/>
<dbReference type="Proteomes" id="UP000054007">
    <property type="component" value="Unassembled WGS sequence"/>
</dbReference>
<feature type="region of interest" description="Disordered" evidence="1">
    <location>
        <begin position="74"/>
        <end position="174"/>
    </location>
</feature>
<evidence type="ECO:0000313" key="3">
    <source>
        <dbReference type="Proteomes" id="UP000054007"/>
    </source>
</evidence>
<sequence>MTSSHLCAYHDIPLHFDGTSSDGLDFPKVLNVIQTTPWTPPLSVYMGPVLKRFPKTQKARTRKQPGQDIFLKHITRRMSRMSTSSESDDSSEGSANLDTELEREQSISDAATYNLAPEIQPDAVRPHKPEGEPVLATPSRSIADEPDVVSESKRPRRHRRNCHGGSSRVHPYAA</sequence>
<gene>
    <name evidence="2" type="ORF">CYLTODRAFT_417659</name>
</gene>
<keyword evidence="3" id="KW-1185">Reference proteome</keyword>
<name>A0A0D7BQ12_9AGAR</name>
<protein>
    <submittedName>
        <fullName evidence="2">Uncharacterized protein</fullName>
    </submittedName>
</protein>
<organism evidence="2 3">
    <name type="scientific">Cylindrobasidium torrendii FP15055 ss-10</name>
    <dbReference type="NCBI Taxonomy" id="1314674"/>
    <lineage>
        <taxon>Eukaryota</taxon>
        <taxon>Fungi</taxon>
        <taxon>Dikarya</taxon>
        <taxon>Basidiomycota</taxon>
        <taxon>Agaricomycotina</taxon>
        <taxon>Agaricomycetes</taxon>
        <taxon>Agaricomycetidae</taxon>
        <taxon>Agaricales</taxon>
        <taxon>Marasmiineae</taxon>
        <taxon>Physalacriaceae</taxon>
        <taxon>Cylindrobasidium</taxon>
    </lineage>
</organism>
<dbReference type="EMBL" id="KN880441">
    <property type="protein sequence ID" value="KIY72653.1"/>
    <property type="molecule type" value="Genomic_DNA"/>
</dbReference>
<reference evidence="2 3" key="1">
    <citation type="journal article" date="2015" name="Fungal Genet. Biol.">
        <title>Evolution of novel wood decay mechanisms in Agaricales revealed by the genome sequences of Fistulina hepatica and Cylindrobasidium torrendii.</title>
        <authorList>
            <person name="Floudas D."/>
            <person name="Held B.W."/>
            <person name="Riley R."/>
            <person name="Nagy L.G."/>
            <person name="Koehler G."/>
            <person name="Ransdell A.S."/>
            <person name="Younus H."/>
            <person name="Chow J."/>
            <person name="Chiniquy J."/>
            <person name="Lipzen A."/>
            <person name="Tritt A."/>
            <person name="Sun H."/>
            <person name="Haridas S."/>
            <person name="LaButti K."/>
            <person name="Ohm R.A."/>
            <person name="Kues U."/>
            <person name="Blanchette R.A."/>
            <person name="Grigoriev I.V."/>
            <person name="Minto R.E."/>
            <person name="Hibbett D.S."/>
        </authorList>
    </citation>
    <scope>NUCLEOTIDE SEQUENCE [LARGE SCALE GENOMIC DNA]</scope>
    <source>
        <strain evidence="2 3">FP15055 ss-10</strain>
    </source>
</reference>
<dbReference type="AlphaFoldDB" id="A0A0D7BQ12"/>
<evidence type="ECO:0000313" key="2">
    <source>
        <dbReference type="EMBL" id="KIY72653.1"/>
    </source>
</evidence>
<evidence type="ECO:0000256" key="1">
    <source>
        <dbReference type="SAM" id="MobiDB-lite"/>
    </source>
</evidence>